<reference evidence="4 5" key="1">
    <citation type="submission" date="2024-09" db="EMBL/GenBank/DDBJ databases">
        <title>Chromosome-scale assembly of Riccia fluitans.</title>
        <authorList>
            <person name="Paukszto L."/>
            <person name="Sawicki J."/>
            <person name="Karawczyk K."/>
            <person name="Piernik-Szablinska J."/>
            <person name="Szczecinska M."/>
            <person name="Mazdziarz M."/>
        </authorList>
    </citation>
    <scope>NUCLEOTIDE SEQUENCE [LARGE SCALE GENOMIC DNA]</scope>
    <source>
        <strain evidence="4">Rf_01</strain>
        <tissue evidence="4">Aerial parts of the thallus</tissue>
    </source>
</reference>
<gene>
    <name evidence="4" type="ORF">R1flu_022295</name>
</gene>
<protein>
    <recommendedName>
        <fullName evidence="3">Histone-lysine N-methyltransferase CLF-like HTH domain-containing protein</fullName>
    </recommendedName>
</protein>
<accession>A0ABD1ZRU8</accession>
<dbReference type="PANTHER" id="PTHR45747:SF4">
    <property type="entry name" value="HISTONE-LYSINE N-METHYLTRANSFERASE E(Z)"/>
    <property type="match status" value="1"/>
</dbReference>
<keyword evidence="2" id="KW-0804">Transcription</keyword>
<feature type="domain" description="Histone-lysine N-methyltransferase CLF-like HTH" evidence="3">
    <location>
        <begin position="164"/>
        <end position="207"/>
    </location>
</feature>
<keyword evidence="1" id="KW-0805">Transcription regulation</keyword>
<evidence type="ECO:0000256" key="2">
    <source>
        <dbReference type="ARBA" id="ARBA00023163"/>
    </source>
</evidence>
<dbReference type="EMBL" id="JBHFFA010000001">
    <property type="protein sequence ID" value="KAL2654167.1"/>
    <property type="molecule type" value="Genomic_DNA"/>
</dbReference>
<dbReference type="AlphaFoldDB" id="A0ABD1ZRU8"/>
<dbReference type="PANTHER" id="PTHR45747">
    <property type="entry name" value="HISTONE-LYSINE N-METHYLTRANSFERASE E(Z)"/>
    <property type="match status" value="1"/>
</dbReference>
<comment type="caution">
    <text evidence="4">The sequence shown here is derived from an EMBL/GenBank/DDBJ whole genome shotgun (WGS) entry which is preliminary data.</text>
</comment>
<evidence type="ECO:0000313" key="4">
    <source>
        <dbReference type="EMBL" id="KAL2654167.1"/>
    </source>
</evidence>
<keyword evidence="5" id="KW-1185">Reference proteome</keyword>
<organism evidence="4 5">
    <name type="scientific">Riccia fluitans</name>
    <dbReference type="NCBI Taxonomy" id="41844"/>
    <lineage>
        <taxon>Eukaryota</taxon>
        <taxon>Viridiplantae</taxon>
        <taxon>Streptophyta</taxon>
        <taxon>Embryophyta</taxon>
        <taxon>Marchantiophyta</taxon>
        <taxon>Marchantiopsida</taxon>
        <taxon>Marchantiidae</taxon>
        <taxon>Marchantiales</taxon>
        <taxon>Ricciaceae</taxon>
        <taxon>Riccia</taxon>
    </lineage>
</organism>
<dbReference type="Proteomes" id="UP001605036">
    <property type="component" value="Unassembled WGS sequence"/>
</dbReference>
<dbReference type="InterPro" id="IPR058609">
    <property type="entry name" value="HTH_CLF-like"/>
</dbReference>
<name>A0ABD1ZRU8_9MARC</name>
<evidence type="ECO:0000313" key="5">
    <source>
        <dbReference type="Proteomes" id="UP001605036"/>
    </source>
</evidence>
<evidence type="ECO:0000256" key="1">
    <source>
        <dbReference type="ARBA" id="ARBA00023015"/>
    </source>
</evidence>
<evidence type="ECO:0000259" key="3">
    <source>
        <dbReference type="Pfam" id="PF25996"/>
    </source>
</evidence>
<proteinExistence type="predicted"/>
<dbReference type="Pfam" id="PF25996">
    <property type="entry name" value="HTH_CLF_N"/>
    <property type="match status" value="1"/>
</dbReference>
<sequence>MEEQTRITAVLNSLQNTVRESRMEDVKENIAKNRAKFLKSITVTEKAHFKRRNPEMMPVKKICGPDPYCQLPPCFERNIDKHVSPRKSIFKTILPKLSANLVAPRYSTWVFTNSRNRRRVEEEAIGRKNKAYFDRDRNQIVIFRLREEELLSHDIQETEREGEFTESEDFVIWTAFRVFGVSDSLLKDISTTTQRNQEKIEERYKILRANDTLVLRLSRLAARNKFASGLQLSVPASGMPNLDSRPDHDITMTDVKQDFDQLQEFSVLTEKLQLLCFEEKISSPNTMCEESEIEKCRSHLPDQNDSQMICDEIQERYIQAGGLHDLDSDPGESDELTGKVNSSISGWEHVHQFGERRAVGSGTERQTPEPEDLPAAMSSFDYFFCRQCLVCR</sequence>
<dbReference type="InterPro" id="IPR045318">
    <property type="entry name" value="EZH1/2-like"/>
</dbReference>